<proteinExistence type="predicted"/>
<sequence length="237" mass="28109">MYTERRKYYPPFPKSLDEAFTQLKENQNENSLMCTGTIQNIEFMTTCTNFFGDGTFEYAPKYFVQLYTIHCFKNGHCVPVVYFFLNDKLKETYSNMWKFIVDLCFKMTNRVLNITNLHLDFELGAHKAVVEMFLQVNIIGCRFHLGQSWWRKINSESKLRNTYKNSDDALGNWLKMFFGLQFIKHDKVEDAFVELIAVCPNEEIDQMFLDYDLNNYIEPGCPFNTKLWAMKPSENQR</sequence>
<accession>A0AAV0XDC7</accession>
<comment type="caution">
    <text evidence="1">The sequence shown here is derived from an EMBL/GenBank/DDBJ whole genome shotgun (WGS) entry which is preliminary data.</text>
</comment>
<dbReference type="AlphaFoldDB" id="A0AAV0XDC7"/>
<name>A0AAV0XDC7_9HEMI</name>
<organism evidence="1 2">
    <name type="scientific">Macrosiphum euphorbiae</name>
    <name type="common">potato aphid</name>
    <dbReference type="NCBI Taxonomy" id="13131"/>
    <lineage>
        <taxon>Eukaryota</taxon>
        <taxon>Metazoa</taxon>
        <taxon>Ecdysozoa</taxon>
        <taxon>Arthropoda</taxon>
        <taxon>Hexapoda</taxon>
        <taxon>Insecta</taxon>
        <taxon>Pterygota</taxon>
        <taxon>Neoptera</taxon>
        <taxon>Paraneoptera</taxon>
        <taxon>Hemiptera</taxon>
        <taxon>Sternorrhyncha</taxon>
        <taxon>Aphidomorpha</taxon>
        <taxon>Aphidoidea</taxon>
        <taxon>Aphididae</taxon>
        <taxon>Macrosiphini</taxon>
        <taxon>Macrosiphum</taxon>
    </lineage>
</organism>
<protein>
    <recommendedName>
        <fullName evidence="3">MULE transposase domain-containing protein</fullName>
    </recommendedName>
</protein>
<gene>
    <name evidence="1" type="ORF">MEUPH1_LOCUS20595</name>
</gene>
<dbReference type="PANTHER" id="PTHR47160">
    <property type="entry name" value="PUTATIVE-RELATED"/>
    <property type="match status" value="1"/>
</dbReference>
<evidence type="ECO:0008006" key="3">
    <source>
        <dbReference type="Google" id="ProtNLM"/>
    </source>
</evidence>
<evidence type="ECO:0000313" key="1">
    <source>
        <dbReference type="EMBL" id="CAI6365953.1"/>
    </source>
</evidence>
<evidence type="ECO:0000313" key="2">
    <source>
        <dbReference type="Proteomes" id="UP001160148"/>
    </source>
</evidence>
<keyword evidence="2" id="KW-1185">Reference proteome</keyword>
<dbReference type="EMBL" id="CARXXK010000004">
    <property type="protein sequence ID" value="CAI6365953.1"/>
    <property type="molecule type" value="Genomic_DNA"/>
</dbReference>
<dbReference type="PANTHER" id="PTHR47160:SF10">
    <property type="entry name" value="MULE TRANSPOSASE DOMAIN-CONTAINING PROTEIN"/>
    <property type="match status" value="1"/>
</dbReference>
<reference evidence="1 2" key="1">
    <citation type="submission" date="2023-01" db="EMBL/GenBank/DDBJ databases">
        <authorList>
            <person name="Whitehead M."/>
        </authorList>
    </citation>
    <scope>NUCLEOTIDE SEQUENCE [LARGE SCALE GENOMIC DNA]</scope>
</reference>
<dbReference type="Proteomes" id="UP001160148">
    <property type="component" value="Unassembled WGS sequence"/>
</dbReference>